<dbReference type="Proteomes" id="UP001632038">
    <property type="component" value="Unassembled WGS sequence"/>
</dbReference>
<sequence length="35" mass="3340">MGGSSFVSSAAKGLGETISAGIIGFTYLAGVGFVS</sequence>
<evidence type="ECO:0000313" key="1">
    <source>
        <dbReference type="EMBL" id="KAL3654954.1"/>
    </source>
</evidence>
<organism evidence="1 2">
    <name type="scientific">Castilleja foliolosa</name>
    <dbReference type="NCBI Taxonomy" id="1961234"/>
    <lineage>
        <taxon>Eukaryota</taxon>
        <taxon>Viridiplantae</taxon>
        <taxon>Streptophyta</taxon>
        <taxon>Embryophyta</taxon>
        <taxon>Tracheophyta</taxon>
        <taxon>Spermatophyta</taxon>
        <taxon>Magnoliopsida</taxon>
        <taxon>eudicotyledons</taxon>
        <taxon>Gunneridae</taxon>
        <taxon>Pentapetalae</taxon>
        <taxon>asterids</taxon>
        <taxon>lamiids</taxon>
        <taxon>Lamiales</taxon>
        <taxon>Orobanchaceae</taxon>
        <taxon>Pedicularideae</taxon>
        <taxon>Castillejinae</taxon>
        <taxon>Castilleja</taxon>
    </lineage>
</organism>
<dbReference type="AlphaFoldDB" id="A0ABD3EP04"/>
<comment type="caution">
    <text evidence="1">The sequence shown here is derived from an EMBL/GenBank/DDBJ whole genome shotgun (WGS) entry which is preliminary data.</text>
</comment>
<protein>
    <submittedName>
        <fullName evidence="1">Uncharacterized protein</fullName>
    </submittedName>
</protein>
<proteinExistence type="predicted"/>
<name>A0ABD3EP04_9LAMI</name>
<gene>
    <name evidence="1" type="ORF">CASFOL_000740</name>
</gene>
<evidence type="ECO:0000313" key="2">
    <source>
        <dbReference type="Proteomes" id="UP001632038"/>
    </source>
</evidence>
<accession>A0ABD3EP04</accession>
<keyword evidence="2" id="KW-1185">Reference proteome</keyword>
<reference evidence="2" key="1">
    <citation type="journal article" date="2024" name="IScience">
        <title>Strigolactones Initiate the Formation of Haustorium-like Structures in Castilleja.</title>
        <authorList>
            <person name="Buerger M."/>
            <person name="Peterson D."/>
            <person name="Chory J."/>
        </authorList>
    </citation>
    <scope>NUCLEOTIDE SEQUENCE [LARGE SCALE GENOMIC DNA]</scope>
</reference>
<dbReference type="EMBL" id="JAVIJP010000002">
    <property type="protein sequence ID" value="KAL3654954.1"/>
    <property type="molecule type" value="Genomic_DNA"/>
</dbReference>